<dbReference type="PANTHER" id="PTHR35357:SF17">
    <property type="entry name" value="PECTINESTERASE INHIBITOR 12"/>
    <property type="match status" value="1"/>
</dbReference>
<dbReference type="SUPFAM" id="SSF101148">
    <property type="entry name" value="Plant invertase/pectin methylesterase inhibitor"/>
    <property type="match status" value="1"/>
</dbReference>
<feature type="domain" description="Pectinesterase inhibitor" evidence="5">
    <location>
        <begin position="19"/>
        <end position="172"/>
    </location>
</feature>
<dbReference type="NCBIfam" id="TIGR01614">
    <property type="entry name" value="PME_inhib"/>
    <property type="match status" value="1"/>
</dbReference>
<evidence type="ECO:0000256" key="2">
    <source>
        <dbReference type="ARBA" id="ARBA00023157"/>
    </source>
</evidence>
<evidence type="ECO:0000313" key="7">
    <source>
        <dbReference type="Proteomes" id="UP000694005"/>
    </source>
</evidence>
<dbReference type="Gene3D" id="1.20.140.40">
    <property type="entry name" value="Invertase/pectin methylesterase inhibitor family protein"/>
    <property type="match status" value="1"/>
</dbReference>
<dbReference type="GO" id="GO:0005576">
    <property type="term" value="C:extracellular region"/>
    <property type="evidence" value="ECO:0007669"/>
    <property type="project" value="UniProtKB-ARBA"/>
</dbReference>
<dbReference type="FunFam" id="1.20.140.40:FF:000002">
    <property type="entry name" value="Putative invertase inhibitor"/>
    <property type="match status" value="1"/>
</dbReference>
<gene>
    <name evidence="6" type="ORF">BRAPAZ1V2_A09P24570.2</name>
</gene>
<feature type="signal peptide" evidence="4">
    <location>
        <begin position="1"/>
        <end position="20"/>
    </location>
</feature>
<protein>
    <recommendedName>
        <fullName evidence="5">Pectinesterase inhibitor domain-containing protein</fullName>
    </recommendedName>
</protein>
<proteinExistence type="inferred from homology"/>
<keyword evidence="2" id="KW-1015">Disulfide bond</keyword>
<dbReference type="SMART" id="SM00856">
    <property type="entry name" value="PMEI"/>
    <property type="match status" value="1"/>
</dbReference>
<organism evidence="6 7">
    <name type="scientific">Brassica campestris</name>
    <name type="common">Field mustard</name>
    <dbReference type="NCBI Taxonomy" id="3711"/>
    <lineage>
        <taxon>Eukaryota</taxon>
        <taxon>Viridiplantae</taxon>
        <taxon>Streptophyta</taxon>
        <taxon>Embryophyta</taxon>
        <taxon>Tracheophyta</taxon>
        <taxon>Spermatophyta</taxon>
        <taxon>Magnoliopsida</taxon>
        <taxon>eudicotyledons</taxon>
        <taxon>Gunneridae</taxon>
        <taxon>Pentapetalae</taxon>
        <taxon>rosids</taxon>
        <taxon>malvids</taxon>
        <taxon>Brassicales</taxon>
        <taxon>Brassicaceae</taxon>
        <taxon>Brassiceae</taxon>
        <taxon>Brassica</taxon>
    </lineage>
</organism>
<sequence>MKFAVFFVMFFLFLICFTTAQTLIQDSCKKAAAKDPLFKYDFCVKSLETDPHSKAATNLKGLLIASTKNTESNTINVGTEIRTILMDKKASHGIEIPLRDCIKLYTDGKDYLNQALKNVKSSDYRSASVHLSAALDAPTTCETGFKETIHKKSPVAKENKALFQKILIPLAFSNMI</sequence>
<evidence type="ECO:0000256" key="1">
    <source>
        <dbReference type="ARBA" id="ARBA00022729"/>
    </source>
</evidence>
<dbReference type="Gramene" id="A09p24570.2_BraZ1">
    <property type="protein sequence ID" value="A09p24570.2_BraZ1.CDS"/>
    <property type="gene ID" value="A09g24570.2_BraZ1"/>
</dbReference>
<comment type="similarity">
    <text evidence="3">Belongs to the PMEI family.</text>
</comment>
<dbReference type="CDD" id="cd15795">
    <property type="entry name" value="PMEI-Pla_a_1_like"/>
    <property type="match status" value="1"/>
</dbReference>
<name>A0A8D9FXT7_BRACM</name>
<dbReference type="Pfam" id="PF04043">
    <property type="entry name" value="PMEI"/>
    <property type="match status" value="1"/>
</dbReference>
<evidence type="ECO:0000256" key="4">
    <source>
        <dbReference type="SAM" id="SignalP"/>
    </source>
</evidence>
<evidence type="ECO:0000256" key="3">
    <source>
        <dbReference type="ARBA" id="ARBA00038471"/>
    </source>
</evidence>
<dbReference type="InterPro" id="IPR006501">
    <property type="entry name" value="Pectinesterase_inhib_dom"/>
</dbReference>
<reference evidence="6 7" key="1">
    <citation type="submission" date="2021-07" db="EMBL/GenBank/DDBJ databases">
        <authorList>
            <consortium name="Genoscope - CEA"/>
            <person name="William W."/>
        </authorList>
    </citation>
    <scope>NUCLEOTIDE SEQUENCE [LARGE SCALE GENOMIC DNA]</scope>
</reference>
<feature type="chain" id="PRO_5034223807" description="Pectinesterase inhibitor domain-containing protein" evidence="4">
    <location>
        <begin position="21"/>
        <end position="176"/>
    </location>
</feature>
<dbReference type="AlphaFoldDB" id="A0A8D9FXT7"/>
<dbReference type="Proteomes" id="UP000694005">
    <property type="component" value="Chromosome A09"/>
</dbReference>
<evidence type="ECO:0000259" key="5">
    <source>
        <dbReference type="SMART" id="SM00856"/>
    </source>
</evidence>
<dbReference type="InterPro" id="IPR035513">
    <property type="entry name" value="Invertase/methylesterase_inhib"/>
</dbReference>
<dbReference type="InterPro" id="IPR034088">
    <property type="entry name" value="Pla_a_1-like"/>
</dbReference>
<dbReference type="GO" id="GO:0004857">
    <property type="term" value="F:enzyme inhibitor activity"/>
    <property type="evidence" value="ECO:0007669"/>
    <property type="project" value="InterPro"/>
</dbReference>
<keyword evidence="1 4" id="KW-0732">Signal</keyword>
<dbReference type="PANTHER" id="PTHR35357">
    <property type="entry name" value="OS02G0537100 PROTEIN"/>
    <property type="match status" value="1"/>
</dbReference>
<dbReference type="EMBL" id="LS974625">
    <property type="protein sequence ID" value="CAG7861990.1"/>
    <property type="molecule type" value="Genomic_DNA"/>
</dbReference>
<accession>A0A8D9FXT7</accession>
<evidence type="ECO:0000313" key="6">
    <source>
        <dbReference type="EMBL" id="CAG7861990.1"/>
    </source>
</evidence>